<evidence type="ECO:0000313" key="1">
    <source>
        <dbReference type="EMBL" id="TGY66138.1"/>
    </source>
</evidence>
<dbReference type="EMBL" id="SRYG01000009">
    <property type="protein sequence ID" value="TGY66138.1"/>
    <property type="molecule type" value="Genomic_DNA"/>
</dbReference>
<name>A0AC61R854_9FIRM</name>
<organism evidence="1 2">
    <name type="scientific">Dubosiella muris</name>
    <dbReference type="NCBI Taxonomy" id="3038133"/>
    <lineage>
        <taxon>Bacteria</taxon>
        <taxon>Bacillati</taxon>
        <taxon>Bacillota</taxon>
        <taxon>Erysipelotrichia</taxon>
        <taxon>Erysipelotrichales</taxon>
        <taxon>Erysipelotrichaceae</taxon>
        <taxon>Dubosiella</taxon>
    </lineage>
</organism>
<accession>A0AC61R854</accession>
<sequence length="262" mass="28335">MRRKVFARKALIAYVMCGDPDLRTTKENILALEQAGADLIELGIPFSDPVAEGEVIAAASERALKNHIVADDVFAMVKQVREKTTIPLVVMTYANVVFAYGVEAFMKRCGETGIEGVILPDVPYEEKAEFETAARAHGVAWIPLVAPTSGARIPSIVKDAEGFVYCVSSLGTTGMRSSFSNELEHVVRQVRAHTDCPCAIGFGISTPKQAEAMADMADSVIVGSAFVDLCARHKEKAPQAVYELAKALKDALRASETRRETS</sequence>
<dbReference type="Proteomes" id="UP000308836">
    <property type="component" value="Unassembled WGS sequence"/>
</dbReference>
<dbReference type="EC" id="4.2.1.20" evidence="1"/>
<protein>
    <submittedName>
        <fullName evidence="1">Tryptophan synthase subunit alpha</fullName>
        <ecNumber evidence="1">4.2.1.20</ecNumber>
    </submittedName>
</protein>
<keyword evidence="2" id="KW-1185">Reference proteome</keyword>
<evidence type="ECO:0000313" key="2">
    <source>
        <dbReference type="Proteomes" id="UP000308836"/>
    </source>
</evidence>
<comment type="caution">
    <text evidence="1">The sequence shown here is derived from an EMBL/GenBank/DDBJ whole genome shotgun (WGS) entry which is preliminary data.</text>
</comment>
<gene>
    <name evidence="1" type="ORF">E5336_05605</name>
</gene>
<proteinExistence type="predicted"/>
<keyword evidence="1" id="KW-0456">Lyase</keyword>
<reference evidence="1" key="1">
    <citation type="submission" date="2019-04" db="EMBL/GenBank/DDBJ databases">
        <title>Microbes associate with the intestines of laboratory mice.</title>
        <authorList>
            <person name="Navarre W."/>
            <person name="Wong E."/>
            <person name="Huang K."/>
            <person name="Tropini C."/>
            <person name="Ng K."/>
            <person name="Yu B."/>
        </authorList>
    </citation>
    <scope>NUCLEOTIDE SEQUENCE</scope>
    <source>
        <strain evidence="1">NM09_H32</strain>
    </source>
</reference>